<proteinExistence type="predicted"/>
<dbReference type="Proteomes" id="UP000268469">
    <property type="component" value="Unassembled WGS sequence"/>
</dbReference>
<gene>
    <name evidence="1" type="ORF">DRP53_02900</name>
</gene>
<evidence type="ECO:0000313" key="2">
    <source>
        <dbReference type="Proteomes" id="UP000268469"/>
    </source>
</evidence>
<reference evidence="1 2" key="1">
    <citation type="submission" date="2018-06" db="EMBL/GenBank/DDBJ databases">
        <title>Extensive metabolic versatility and redundancy in microbially diverse, dynamic hydrothermal sediments.</title>
        <authorList>
            <person name="Dombrowski N."/>
            <person name="Teske A."/>
            <person name="Baker B.J."/>
        </authorList>
    </citation>
    <scope>NUCLEOTIDE SEQUENCE [LARGE SCALE GENOMIC DNA]</scope>
    <source>
        <strain evidence="1">B36_G15</strain>
    </source>
</reference>
<evidence type="ECO:0008006" key="3">
    <source>
        <dbReference type="Google" id="ProtNLM"/>
    </source>
</evidence>
<dbReference type="Gene3D" id="2.40.160.60">
    <property type="entry name" value="Outer membrane protein transport protein (OMPP1/FadL/TodX)"/>
    <property type="match status" value="1"/>
</dbReference>
<organism evidence="1 2">
    <name type="scientific">candidate division WOR-3 bacterium</name>
    <dbReference type="NCBI Taxonomy" id="2052148"/>
    <lineage>
        <taxon>Bacteria</taxon>
        <taxon>Bacteria division WOR-3</taxon>
    </lineage>
</organism>
<name>A0A660SJV1_UNCW3</name>
<evidence type="ECO:0000313" key="1">
    <source>
        <dbReference type="EMBL" id="RKX71044.1"/>
    </source>
</evidence>
<dbReference type="EMBL" id="QNBE01000019">
    <property type="protein sequence ID" value="RKX71044.1"/>
    <property type="molecule type" value="Genomic_DNA"/>
</dbReference>
<dbReference type="NCBIfam" id="NF033709">
    <property type="entry name" value="PorV_fam"/>
    <property type="match status" value="1"/>
</dbReference>
<accession>A0A660SJV1</accession>
<dbReference type="SUPFAM" id="SSF56935">
    <property type="entry name" value="Porins"/>
    <property type="match status" value="1"/>
</dbReference>
<dbReference type="AlphaFoldDB" id="A0A660SJV1"/>
<comment type="caution">
    <text evidence="1">The sequence shown here is derived from an EMBL/GenBank/DDBJ whole genome shotgun (WGS) entry which is preliminary data.</text>
</comment>
<sequence length="336" mass="37681">MIYRWITILFLFLGLGGQTKVPGAVFLMIWPGARPTALAGSFTAISNDPTASYYNQAGLARIDTTTATLQHSNWLPGLHENMYYEYFGLAVPIRNGGTVGFQIIYLNTGETKVIDESGRELGRYTTFDIALGLSWGIAIANNLSLGIGGKFIYSYLVPDWVWKLINIGITRGGRGMTWCFDLGVLYDLLPFLTLGVDLQNFGPGISYTESGSKDPLPRNLRLGLNLKPVSNEFIEINITTDITKLLIDLFPFDTLDFMGNLRYELYEAWKSFGLEANYFNFLVGRVGYFIDKTGVREGVTFGGGIILQRFRFDIGVDQNIYSFPTSNYKFSLSYRF</sequence>
<protein>
    <recommendedName>
        <fullName evidence="3">PorV/PorQ family protein</fullName>
    </recommendedName>
</protein>